<keyword evidence="4" id="KW-1185">Reference proteome</keyword>
<dbReference type="InterPro" id="IPR000387">
    <property type="entry name" value="Tyr_Pase_dom"/>
</dbReference>
<evidence type="ECO:0000256" key="1">
    <source>
        <dbReference type="SAM" id="MobiDB-lite"/>
    </source>
</evidence>
<evidence type="ECO:0000313" key="3">
    <source>
        <dbReference type="EMBL" id="NKY49098.1"/>
    </source>
</evidence>
<feature type="domain" description="Tyrosine specific protein phosphatases" evidence="2">
    <location>
        <begin position="152"/>
        <end position="196"/>
    </location>
</feature>
<sequence length="272" mass="28243">MTTVRPDHLHISGTFNYRDVGGLRTAGGAKIRTGVLLRSAQLCRLDARGHDTLRRLGVATVHDLRGPGEAARMGSDLLPEGVRLEVTPFHPDVGAGAPHESGAADAATEAEFASGSGSGRAPHEAGTTGGHPLDLLGVYAEFPTMPLAGIAIEAMARSLARGDGAVLVHCAAGKDRTGWAVATLLRAVGVDEDDIMADFLLSNEAADALAADMARSYGTGATIAPDLLGVRSDYLTAGTDAMRERYGDLDGYLAAIGITPELRAALHTRLLE</sequence>
<evidence type="ECO:0000259" key="2">
    <source>
        <dbReference type="PROSITE" id="PS50056"/>
    </source>
</evidence>
<dbReference type="PROSITE" id="PS50056">
    <property type="entry name" value="TYR_PHOSPHATASE_2"/>
    <property type="match status" value="1"/>
</dbReference>
<dbReference type="Proteomes" id="UP000565711">
    <property type="component" value="Unassembled WGS sequence"/>
</dbReference>
<dbReference type="Pfam" id="PF13350">
    <property type="entry name" value="Y_phosphatase3"/>
    <property type="match status" value="1"/>
</dbReference>
<gene>
    <name evidence="3" type="ORF">HGA08_02595</name>
</gene>
<evidence type="ECO:0000313" key="4">
    <source>
        <dbReference type="Proteomes" id="UP000565711"/>
    </source>
</evidence>
<comment type="caution">
    <text evidence="3">The sequence shown here is derived from an EMBL/GenBank/DDBJ whole genome shotgun (WGS) entry which is preliminary data.</text>
</comment>
<dbReference type="PROSITE" id="PS00383">
    <property type="entry name" value="TYR_PHOSPHATASE_1"/>
    <property type="match status" value="1"/>
</dbReference>
<feature type="region of interest" description="Disordered" evidence="1">
    <location>
        <begin position="91"/>
        <end position="128"/>
    </location>
</feature>
<dbReference type="AlphaFoldDB" id="A0A846XVI0"/>
<dbReference type="GO" id="GO:0004721">
    <property type="term" value="F:phosphoprotein phosphatase activity"/>
    <property type="evidence" value="ECO:0007669"/>
    <property type="project" value="InterPro"/>
</dbReference>
<accession>A0A846XVI0</accession>
<dbReference type="InterPro" id="IPR026893">
    <property type="entry name" value="Tyr/Ser_Pase_IphP-type"/>
</dbReference>
<reference evidence="3 4" key="1">
    <citation type="submission" date="2020-04" db="EMBL/GenBank/DDBJ databases">
        <title>MicrobeNet Type strains.</title>
        <authorList>
            <person name="Nicholson A.C."/>
        </authorList>
    </citation>
    <scope>NUCLEOTIDE SEQUENCE [LARGE SCALE GENOMIC DNA]</scope>
    <source>
        <strain evidence="3 4">JCM 12354</strain>
    </source>
</reference>
<dbReference type="RefSeq" id="WP_067873504.1">
    <property type="nucleotide sequence ID" value="NZ_JAAXOP010000001.1"/>
</dbReference>
<dbReference type="InterPro" id="IPR029021">
    <property type="entry name" value="Prot-tyrosine_phosphatase-like"/>
</dbReference>
<name>A0A846XVI0_9NOCA</name>
<dbReference type="EMBL" id="JAAXOP010000001">
    <property type="protein sequence ID" value="NKY49098.1"/>
    <property type="molecule type" value="Genomic_DNA"/>
</dbReference>
<feature type="compositionally biased region" description="Low complexity" evidence="1">
    <location>
        <begin position="100"/>
        <end position="113"/>
    </location>
</feature>
<organism evidence="3 4">
    <name type="scientific">Nocardia vermiculata</name>
    <dbReference type="NCBI Taxonomy" id="257274"/>
    <lineage>
        <taxon>Bacteria</taxon>
        <taxon>Bacillati</taxon>
        <taxon>Actinomycetota</taxon>
        <taxon>Actinomycetes</taxon>
        <taxon>Mycobacteriales</taxon>
        <taxon>Nocardiaceae</taxon>
        <taxon>Nocardia</taxon>
    </lineage>
</organism>
<dbReference type="InterPro" id="IPR016130">
    <property type="entry name" value="Tyr_Pase_AS"/>
</dbReference>
<protein>
    <submittedName>
        <fullName evidence="3">Tyrosine-protein phosphatase</fullName>
    </submittedName>
</protein>
<proteinExistence type="predicted"/>
<dbReference type="Gene3D" id="3.90.190.10">
    <property type="entry name" value="Protein tyrosine phosphatase superfamily"/>
    <property type="match status" value="1"/>
</dbReference>
<dbReference type="SUPFAM" id="SSF52799">
    <property type="entry name" value="(Phosphotyrosine protein) phosphatases II"/>
    <property type="match status" value="1"/>
</dbReference>